<dbReference type="Proteomes" id="UP000297537">
    <property type="component" value="Unassembled WGS sequence"/>
</dbReference>
<reference evidence="7" key="6">
    <citation type="submission" date="2019-10" db="EMBL/GenBank/DDBJ databases">
        <authorList>
            <consortium name="NCBI Pathogen Detection Project"/>
        </authorList>
    </citation>
    <scope>NUCLEOTIDE SEQUENCE</scope>
    <source>
        <strain evidence="7">Salmonella enterica</strain>
    </source>
</reference>
<evidence type="ECO:0000313" key="3">
    <source>
        <dbReference type="EMBL" id="ECB5911203.1"/>
    </source>
</evidence>
<evidence type="ECO:0000313" key="6">
    <source>
        <dbReference type="EMBL" id="EDI2529679.1"/>
    </source>
</evidence>
<dbReference type="Proteomes" id="UP000839913">
    <property type="component" value="Unassembled WGS sequence"/>
</dbReference>
<dbReference type="Proteomes" id="UP000885292">
    <property type="component" value="Unassembled WGS sequence"/>
</dbReference>
<dbReference type="Proteomes" id="UP000839657">
    <property type="component" value="Unassembled WGS sequence"/>
</dbReference>
<dbReference type="Proteomes" id="UP000839635">
    <property type="component" value="Unassembled WGS sequence"/>
</dbReference>
<dbReference type="EMBL" id="AAMAIN010000002">
    <property type="protein sequence ID" value="EDF2955619.1"/>
    <property type="molecule type" value="Genomic_DNA"/>
</dbReference>
<dbReference type="EMBL" id="AAHYCB010000002">
    <property type="protein sequence ID" value="ECB5911203.1"/>
    <property type="molecule type" value="Genomic_DNA"/>
</dbReference>
<evidence type="ECO:0000313" key="1">
    <source>
        <dbReference type="EMBL" id="EBU8210298.1"/>
    </source>
</evidence>
<evidence type="ECO:0000313" key="10">
    <source>
        <dbReference type="EMBL" id="MIS06188.1"/>
    </source>
</evidence>
<dbReference type="Proteomes" id="UP000278953">
    <property type="component" value="Unassembled WGS sequence"/>
</dbReference>
<accession>A0A1V9AFM6</accession>
<evidence type="ECO:0000313" key="14">
    <source>
        <dbReference type="Proteomes" id="UP000037735"/>
    </source>
</evidence>
<gene>
    <name evidence="4" type="ORF">A3V28_09230</name>
    <name evidence="8" type="ORF">ABA47_0696</name>
    <name evidence="10" type="ORF">ACT96_01480</name>
    <name evidence="9" type="ORF">AGN17_01445</name>
    <name evidence="5" type="ORF">BZ881_04280</name>
    <name evidence="13" type="ORF">C9F08_17430</name>
    <name evidence="6" type="ORF">CBQ45_01415</name>
    <name evidence="12" type="ORF">D4E56_22180</name>
    <name evidence="2" type="ORF">D8S08_18385</name>
    <name evidence="11" type="ORF">DLM07_16690</name>
    <name evidence="1" type="ORF">DLQ89_15440</name>
    <name evidence="3" type="ORF">EZX35_05245</name>
    <name evidence="7" type="ORF">GBZ07_13550</name>
</gene>
<evidence type="ECO:0000313" key="13">
    <source>
        <dbReference type="EMBL" id="TGC93049.1"/>
    </source>
</evidence>
<dbReference type="Proteomes" id="UP000839685">
    <property type="component" value="Unassembled WGS sequence"/>
</dbReference>
<reference evidence="8 14" key="1">
    <citation type="submission" date="2015-08" db="EMBL/GenBank/DDBJ databases">
        <title>Draft genome sequence of a Salmonella Enteritidis strain from day-old chicks.</title>
        <authorList>
            <person name="Clemente L."/>
            <person name="Jones-Dias D."/>
            <person name="Egas C."/>
            <person name="Fookes M."/>
            <person name="Thomson N.R."/>
            <person name="Manageiro V."/>
            <person name="Canica M."/>
        </authorList>
    </citation>
    <scope>NUCLEOTIDE SEQUENCE [LARGE SCALE GENOMIC DNA]</scope>
    <source>
        <strain evidence="8 14">LV60</strain>
    </source>
</reference>
<sequence>MSNIDKLNDHELVDLKNAIERELKRRADGPKVTTYYVVSCITDAQHFTDLDCALRCLKSVTENLMEWVTESPENRDYVNQCTGIVGAKLQVKEMNLDHFNMRVAEKYFDDICYPQETAQ</sequence>
<organism evidence="8 14">
    <name type="scientific">Salmonella enteritidis</name>
    <dbReference type="NCBI Taxonomy" id="149539"/>
    <lineage>
        <taxon>Bacteria</taxon>
        <taxon>Pseudomonadati</taxon>
        <taxon>Pseudomonadota</taxon>
        <taxon>Gammaproteobacteria</taxon>
        <taxon>Enterobacterales</taxon>
        <taxon>Enterobacteriaceae</taxon>
        <taxon>Salmonella</taxon>
    </lineage>
</organism>
<evidence type="ECO:0000313" key="15">
    <source>
        <dbReference type="Proteomes" id="UP000268418"/>
    </source>
</evidence>
<dbReference type="OMA" id="CITDAQH"/>
<evidence type="ECO:0000313" key="7">
    <source>
        <dbReference type="EMBL" id="HAB0914446.1"/>
    </source>
</evidence>
<evidence type="ECO:0000313" key="11">
    <source>
        <dbReference type="EMBL" id="MJE24099.1"/>
    </source>
</evidence>
<evidence type="ECO:0000313" key="8">
    <source>
        <dbReference type="EMBL" id="KOX85800.1"/>
    </source>
</evidence>
<dbReference type="EMBL" id="LIHI01000001">
    <property type="protein sequence ID" value="KOX85800.1"/>
    <property type="molecule type" value="Genomic_DNA"/>
</dbReference>
<dbReference type="Proteomes" id="UP000839912">
    <property type="component" value="Unassembled WGS sequence"/>
</dbReference>
<dbReference type="Pfam" id="PF17526">
    <property type="entry name" value="DUF5448"/>
    <property type="match status" value="1"/>
</dbReference>
<dbReference type="EMBL" id="RUPV01000029">
    <property type="protein sequence ID" value="MKZ74943.1"/>
    <property type="molecule type" value="Genomic_DNA"/>
</dbReference>
<dbReference type="Proteomes" id="UP000037735">
    <property type="component" value="Unassembled WGS sequence"/>
</dbReference>
<reference evidence="6" key="7">
    <citation type="submission" date="2019-10" db="EMBL/GenBank/DDBJ databases">
        <authorList>
            <consortium name="PulseNet: The National Subtyping Network for Foodborne Disease Surveillance"/>
            <person name="Tarr C.L."/>
            <person name="Trees E."/>
            <person name="Katz L.S."/>
            <person name="Carleton-Romer H.A."/>
            <person name="Stroika S."/>
            <person name="Kucerova Z."/>
            <person name="Roache K.F."/>
            <person name="Sabol A.L."/>
            <person name="Besser J."/>
            <person name="Gerner-Smidt P."/>
        </authorList>
    </citation>
    <scope>NUCLEOTIDE SEQUENCE [LARGE SCALE GENOMIC DNA]</scope>
    <source>
        <strain evidence="6">PNUSAS013738</strain>
    </source>
</reference>
<evidence type="ECO:0000313" key="2">
    <source>
        <dbReference type="EMBL" id="EBZ1785874.1"/>
    </source>
</evidence>
<dbReference type="EMBL" id="PYKJ01000370">
    <property type="protein sequence ID" value="TGC93049.1"/>
    <property type="molecule type" value="Genomic_DNA"/>
</dbReference>
<dbReference type="RefSeq" id="WP_000065085.1">
    <property type="nucleotide sequence ID" value="NZ_CATNUL010000001.1"/>
</dbReference>
<evidence type="ECO:0000313" key="16">
    <source>
        <dbReference type="Proteomes" id="UP000278953"/>
    </source>
</evidence>
<dbReference type="EMBL" id="RTCG01000035">
    <property type="protein sequence ID" value="MJE24099.1"/>
    <property type="molecule type" value="Genomic_DNA"/>
</dbReference>
<dbReference type="EMBL" id="AALIIV010000007">
    <property type="protein sequence ID" value="ECZ9358319.1"/>
    <property type="molecule type" value="Genomic_DNA"/>
</dbReference>
<reference evidence="3" key="5">
    <citation type="submission" date="2019-02" db="EMBL/GenBank/DDBJ databases">
        <authorList>
            <person name="Ashton P.M."/>
            <person name="Dallman T."/>
            <person name="Nair S."/>
            <person name="De Pinna E."/>
            <person name="Peters T."/>
            <person name="Grant K."/>
        </authorList>
    </citation>
    <scope>NUCLEOTIDE SEQUENCE [LARGE SCALE GENOMIC DNA]</scope>
    <source>
        <strain evidence="4">101434</strain>
        <strain evidence="11">149315</strain>
        <strain evidence="5">189235</strain>
        <strain evidence="1">484130</strain>
        <strain evidence="12">572516</strain>
        <strain evidence="2">612542</strain>
        <strain evidence="3">684742</strain>
    </source>
</reference>
<name>A0A1V9AFM6_SALEN</name>
<evidence type="ECO:0000313" key="4">
    <source>
        <dbReference type="EMBL" id="ECZ9358319.1"/>
    </source>
</evidence>
<evidence type="ECO:0000313" key="9">
    <source>
        <dbReference type="EMBL" id="MIR92360.1"/>
    </source>
</evidence>
<evidence type="ECO:0000313" key="17">
    <source>
        <dbReference type="Proteomes" id="UP000297537"/>
    </source>
</evidence>
<dbReference type="EMBL" id="DAAFOY010000036">
    <property type="protein sequence ID" value="HAB0914446.1"/>
    <property type="molecule type" value="Genomic_DNA"/>
</dbReference>
<reference evidence="7" key="2">
    <citation type="journal article" date="2018" name="Genome Biol.">
        <title>SKESA: strategic k-mer extension for scrupulous assemblies.</title>
        <authorList>
            <person name="Souvorov A."/>
            <person name="Agarwala R."/>
            <person name="Lipman D.J."/>
        </authorList>
    </citation>
    <scope>NUCLEOTIDE SEQUENCE</scope>
    <source>
        <strain evidence="7">Salmonella enterica</strain>
    </source>
</reference>
<evidence type="ECO:0000313" key="5">
    <source>
        <dbReference type="EMBL" id="EDF2955619.1"/>
    </source>
</evidence>
<dbReference type="Proteomes" id="UP000268418">
    <property type="component" value="Unassembled WGS sequence"/>
</dbReference>
<reference evidence="9 16" key="4">
    <citation type="submission" date="2018-07" db="EMBL/GenBank/DDBJ databases">
        <authorList>
            <consortium name="GenomeTrakr network: Whole genome sequencing for foodborne pathogen traceback"/>
        </authorList>
    </citation>
    <scope>NUCLEOTIDE SEQUENCE [LARGE SCALE GENOMIC DNA]</scope>
    <source>
        <strain evidence="10 15">15MN00229</strain>
        <strain evidence="9 16">ARIM-SE2047-05</strain>
    </source>
</reference>
<dbReference type="EMBL" id="RSSB01000001">
    <property type="protein sequence ID" value="MIR92360.1"/>
    <property type="molecule type" value="Genomic_DNA"/>
</dbReference>
<reference evidence="13 17" key="3">
    <citation type="submission" date="2018-03" db="EMBL/GenBank/DDBJ databases">
        <title>Non-Typhoidal Salmonella genome sequencing and assembly.</title>
        <authorList>
            <person name="Matchawe C."/>
        </authorList>
    </citation>
    <scope>NUCLEOTIDE SEQUENCE [LARGE SCALE GENOMIC DNA]</scope>
    <source>
        <strain evidence="13 17">20dea</strain>
    </source>
</reference>
<protein>
    <submittedName>
        <fullName evidence="1">Eaf protein</fullName>
    </submittedName>
</protein>
<dbReference type="AlphaFoldDB" id="A0A1V9AFM6"/>
<dbReference type="EMBL" id="AAHQHJ010000037">
    <property type="protein sequence ID" value="EBZ1785874.1"/>
    <property type="molecule type" value="Genomic_DNA"/>
</dbReference>
<dbReference type="EMBL" id="AAHDJF010000032">
    <property type="protein sequence ID" value="EBU8210298.1"/>
    <property type="molecule type" value="Genomic_DNA"/>
</dbReference>
<dbReference type="Proteomes" id="UP000885269">
    <property type="component" value="Unassembled WGS sequence"/>
</dbReference>
<dbReference type="EMBL" id="AAMKIN010000001">
    <property type="protein sequence ID" value="EDI2529679.1"/>
    <property type="molecule type" value="Genomic_DNA"/>
</dbReference>
<dbReference type="InterPro" id="IPR020379">
    <property type="entry name" value="DUF5448"/>
</dbReference>
<comment type="caution">
    <text evidence="8">The sequence shown here is derived from an EMBL/GenBank/DDBJ whole genome shotgun (WGS) entry which is preliminary data.</text>
</comment>
<evidence type="ECO:0000313" key="12">
    <source>
        <dbReference type="EMBL" id="MKZ74943.1"/>
    </source>
</evidence>
<dbReference type="Proteomes" id="UP000839910">
    <property type="component" value="Unassembled WGS sequence"/>
</dbReference>
<dbReference type="EMBL" id="RSSM01000001">
    <property type="protein sequence ID" value="MIS06188.1"/>
    <property type="molecule type" value="Genomic_DNA"/>
</dbReference>
<proteinExistence type="predicted"/>